<dbReference type="PANTHER" id="PTHR40626">
    <property type="entry name" value="MIP31509P"/>
    <property type="match status" value="1"/>
</dbReference>
<dbReference type="GO" id="GO:0000785">
    <property type="term" value="C:chromatin"/>
    <property type="evidence" value="ECO:0007669"/>
    <property type="project" value="TreeGrafter"/>
</dbReference>
<dbReference type="Pfam" id="PF00096">
    <property type="entry name" value="zf-C2H2"/>
    <property type="match status" value="2"/>
</dbReference>
<keyword evidence="8" id="KW-0805">Transcription regulation</keyword>
<dbReference type="GO" id="GO:0005737">
    <property type="term" value="C:cytoplasm"/>
    <property type="evidence" value="ECO:0007669"/>
    <property type="project" value="UniProtKB-SubCell"/>
</dbReference>
<evidence type="ECO:0000256" key="5">
    <source>
        <dbReference type="ARBA" id="ARBA00022737"/>
    </source>
</evidence>
<proteinExistence type="predicted"/>
<sequence length="598" mass="63319">METMMPQSTGPAFLFYSPDPNPDSRQHGRFVPQHPAIQQMTMLPIAPTVPSTPIYARPGSSGAQPPLLPKAYPSAPVLPSALTPVASPSPIHVKPTIVLDAELSEVDGLFTPPTPPLTTSNSVISSPGSCEMLQTPLNPMFSGLDDVQLEGKDSCENDGELERFPSLDWPCASPPLTPALVEVALASDTGALSLVYLHPGAPKIAPINTQPANDLLSPPSSCPSLSPSPSPYARSISSDDVDFCDPRNLTVGSVNSTLAPEFSALPTLCPGEDEDQKFVLRGATPAISPSSSFDFSAQLCNATLPTFEDFSDLDSEDGLVSGLVTLGASTHPTSRSRSSSDALSFGSDDSEFASPFGADALLTPVSDEDSDAPKTKRQKKSEEEDANTPTMSTTADAQPASTQTQTPPGNNQDTSNSSTVSESKAAPSESTSGSENQSAPTQMPARRGRKQSLTEDPSKTFVCDICGRRFRRQEHLKRHYRSLHTQEKPFECSECGKKFSRSDNLAQHARTHGNGIPLNIIEDPEAIAAATAASLHPVYAHPALMGTPGFVGEDYHTLGKTLFHMASEIPGSSSSELSSSSSGDESSDQGKKKRKRSA</sequence>
<dbReference type="STRING" id="759272.G0S0A8"/>
<dbReference type="SMART" id="SM00355">
    <property type="entry name" value="ZnF_C2H2"/>
    <property type="match status" value="2"/>
</dbReference>
<dbReference type="EMBL" id="GL988037">
    <property type="protein sequence ID" value="EGS23269.1"/>
    <property type="molecule type" value="Genomic_DNA"/>
</dbReference>
<dbReference type="PANTHER" id="PTHR40626:SF11">
    <property type="entry name" value="ZINC FINGER PROTEIN YPR022C"/>
    <property type="match status" value="1"/>
</dbReference>
<feature type="compositionally biased region" description="Low complexity" evidence="14">
    <location>
        <begin position="335"/>
        <end position="347"/>
    </location>
</feature>
<dbReference type="FunFam" id="3.30.160.60:FF:000141">
    <property type="entry name" value="C2H2 zinc finger protein"/>
    <property type="match status" value="1"/>
</dbReference>
<keyword evidence="17" id="KW-1185">Reference proteome</keyword>
<keyword evidence="10" id="KW-0804">Transcription</keyword>
<accession>G0S0A8</accession>
<dbReference type="KEGG" id="cthr:CTHT_0009360"/>
<evidence type="ECO:0000256" key="2">
    <source>
        <dbReference type="ARBA" id="ARBA00004496"/>
    </source>
</evidence>
<dbReference type="GO" id="GO:0008270">
    <property type="term" value="F:zinc ion binding"/>
    <property type="evidence" value="ECO:0007669"/>
    <property type="project" value="UniProtKB-KW"/>
</dbReference>
<dbReference type="OrthoDB" id="654211at2759"/>
<evidence type="ECO:0000256" key="10">
    <source>
        <dbReference type="ARBA" id="ARBA00023163"/>
    </source>
</evidence>
<evidence type="ECO:0000256" key="9">
    <source>
        <dbReference type="ARBA" id="ARBA00023026"/>
    </source>
</evidence>
<feature type="domain" description="C2H2-type" evidence="15">
    <location>
        <begin position="461"/>
        <end position="489"/>
    </location>
</feature>
<evidence type="ECO:0000256" key="8">
    <source>
        <dbReference type="ARBA" id="ARBA00023015"/>
    </source>
</evidence>
<keyword evidence="11" id="KW-0539">Nucleus</keyword>
<evidence type="ECO:0000313" key="16">
    <source>
        <dbReference type="EMBL" id="EGS23269.1"/>
    </source>
</evidence>
<dbReference type="PROSITE" id="PS00028">
    <property type="entry name" value="ZINC_FINGER_C2H2_1"/>
    <property type="match status" value="2"/>
</dbReference>
<keyword evidence="7" id="KW-0862">Zinc</keyword>
<gene>
    <name evidence="16" type="ORF">CTHT_0009360</name>
</gene>
<dbReference type="eggNOG" id="KOG1721">
    <property type="taxonomic scope" value="Eukaryota"/>
</dbReference>
<dbReference type="RefSeq" id="XP_006691460.1">
    <property type="nucleotide sequence ID" value="XM_006691397.1"/>
</dbReference>
<dbReference type="GeneID" id="18254974"/>
<name>G0S0A8_CHATD</name>
<dbReference type="HOGENOM" id="CLU_030977_1_0_1"/>
<evidence type="ECO:0000256" key="7">
    <source>
        <dbReference type="ARBA" id="ARBA00022833"/>
    </source>
</evidence>
<feature type="compositionally biased region" description="Polar residues" evidence="14">
    <location>
        <begin position="387"/>
        <end position="441"/>
    </location>
</feature>
<feature type="compositionally biased region" description="Low complexity" evidence="14">
    <location>
        <begin position="571"/>
        <end position="584"/>
    </location>
</feature>
<keyword evidence="4" id="KW-0479">Metal-binding</keyword>
<evidence type="ECO:0000256" key="14">
    <source>
        <dbReference type="SAM" id="MobiDB-lite"/>
    </source>
</evidence>
<evidence type="ECO:0000256" key="1">
    <source>
        <dbReference type="ARBA" id="ARBA00004123"/>
    </source>
</evidence>
<feature type="domain" description="C2H2-type" evidence="15">
    <location>
        <begin position="490"/>
        <end position="517"/>
    </location>
</feature>
<evidence type="ECO:0000313" key="17">
    <source>
        <dbReference type="Proteomes" id="UP000008066"/>
    </source>
</evidence>
<evidence type="ECO:0000256" key="3">
    <source>
        <dbReference type="ARBA" id="ARBA00022490"/>
    </source>
</evidence>
<protein>
    <recommendedName>
        <fullName evidence="12">C2H2-type transcription factor MSN2</fullName>
    </recommendedName>
</protein>
<evidence type="ECO:0000256" key="11">
    <source>
        <dbReference type="ARBA" id="ARBA00023242"/>
    </source>
</evidence>
<feature type="compositionally biased region" description="Low complexity" evidence="14">
    <location>
        <begin position="215"/>
        <end position="227"/>
    </location>
</feature>
<feature type="region of interest" description="Disordered" evidence="14">
    <location>
        <begin position="327"/>
        <end position="347"/>
    </location>
</feature>
<keyword evidence="5" id="KW-0677">Repeat</keyword>
<evidence type="ECO:0000256" key="12">
    <source>
        <dbReference type="ARBA" id="ARBA00093629"/>
    </source>
</evidence>
<evidence type="ECO:0000256" key="6">
    <source>
        <dbReference type="ARBA" id="ARBA00022771"/>
    </source>
</evidence>
<dbReference type="GO" id="GO:0000981">
    <property type="term" value="F:DNA-binding transcription factor activity, RNA polymerase II-specific"/>
    <property type="evidence" value="ECO:0007669"/>
    <property type="project" value="InterPro"/>
</dbReference>
<evidence type="ECO:0000256" key="4">
    <source>
        <dbReference type="ARBA" id="ARBA00022723"/>
    </source>
</evidence>
<keyword evidence="6 13" id="KW-0863">Zinc-finger</keyword>
<dbReference type="Gene3D" id="3.30.160.60">
    <property type="entry name" value="Classic Zinc Finger"/>
    <property type="match status" value="2"/>
</dbReference>
<dbReference type="InterPro" id="IPR051059">
    <property type="entry name" value="VerF-like"/>
</dbReference>
<dbReference type="Proteomes" id="UP000008066">
    <property type="component" value="Unassembled WGS sequence"/>
</dbReference>
<dbReference type="PROSITE" id="PS50157">
    <property type="entry name" value="ZINC_FINGER_C2H2_2"/>
    <property type="match status" value="2"/>
</dbReference>
<comment type="subcellular location">
    <subcellularLocation>
        <location evidence="2">Cytoplasm</location>
    </subcellularLocation>
    <subcellularLocation>
        <location evidence="1">Nucleus</location>
    </subcellularLocation>
</comment>
<dbReference type="FunFam" id="3.30.160.60:FF:000243">
    <property type="entry name" value="Probable transcription factor steA"/>
    <property type="match status" value="1"/>
</dbReference>
<dbReference type="InterPro" id="IPR036236">
    <property type="entry name" value="Znf_C2H2_sf"/>
</dbReference>
<keyword evidence="9" id="KW-0843">Virulence</keyword>
<organism evidence="17">
    <name type="scientific">Chaetomium thermophilum (strain DSM 1495 / CBS 144.50 / IMI 039719)</name>
    <name type="common">Thermochaetoides thermophila</name>
    <dbReference type="NCBI Taxonomy" id="759272"/>
    <lineage>
        <taxon>Eukaryota</taxon>
        <taxon>Fungi</taxon>
        <taxon>Dikarya</taxon>
        <taxon>Ascomycota</taxon>
        <taxon>Pezizomycotina</taxon>
        <taxon>Sordariomycetes</taxon>
        <taxon>Sordariomycetidae</taxon>
        <taxon>Sordariales</taxon>
        <taxon>Chaetomiaceae</taxon>
        <taxon>Thermochaetoides</taxon>
    </lineage>
</organism>
<dbReference type="GO" id="GO:0005634">
    <property type="term" value="C:nucleus"/>
    <property type="evidence" value="ECO:0007669"/>
    <property type="project" value="UniProtKB-SubCell"/>
</dbReference>
<feature type="region of interest" description="Disordered" evidence="14">
    <location>
        <begin position="361"/>
        <end position="455"/>
    </location>
</feature>
<reference evidence="16 17" key="1">
    <citation type="journal article" date="2011" name="Cell">
        <title>Insight into structure and assembly of the nuclear pore complex by utilizing the genome of a eukaryotic thermophile.</title>
        <authorList>
            <person name="Amlacher S."/>
            <person name="Sarges P."/>
            <person name="Flemming D."/>
            <person name="van Noort V."/>
            <person name="Kunze R."/>
            <person name="Devos D.P."/>
            <person name="Arumugam M."/>
            <person name="Bork P."/>
            <person name="Hurt E."/>
        </authorList>
    </citation>
    <scope>NUCLEOTIDE SEQUENCE [LARGE SCALE GENOMIC DNA]</scope>
    <source>
        <strain evidence="17">DSM 1495 / CBS 144.50 / IMI 039719</strain>
    </source>
</reference>
<feature type="region of interest" description="Disordered" evidence="14">
    <location>
        <begin position="209"/>
        <end position="232"/>
    </location>
</feature>
<dbReference type="OMA" id="PFFYYNP"/>
<dbReference type="InterPro" id="IPR013087">
    <property type="entry name" value="Znf_C2H2_type"/>
</dbReference>
<evidence type="ECO:0000259" key="15">
    <source>
        <dbReference type="PROSITE" id="PS50157"/>
    </source>
</evidence>
<feature type="region of interest" description="Disordered" evidence="14">
    <location>
        <begin position="569"/>
        <end position="598"/>
    </location>
</feature>
<keyword evidence="3" id="KW-0963">Cytoplasm</keyword>
<evidence type="ECO:0000256" key="13">
    <source>
        <dbReference type="PROSITE-ProRule" id="PRU00042"/>
    </source>
</evidence>
<dbReference type="AlphaFoldDB" id="G0S0A8"/>
<dbReference type="SUPFAM" id="SSF57667">
    <property type="entry name" value="beta-beta-alpha zinc fingers"/>
    <property type="match status" value="1"/>
</dbReference>
<dbReference type="GO" id="GO:0000978">
    <property type="term" value="F:RNA polymerase II cis-regulatory region sequence-specific DNA binding"/>
    <property type="evidence" value="ECO:0007669"/>
    <property type="project" value="InterPro"/>
</dbReference>